<dbReference type="RefSeq" id="WP_083052324.1">
    <property type="nucleotide sequence ID" value="NZ_CAXXQO010000003.1"/>
</dbReference>
<comment type="caution">
    <text evidence="3">The sequence shown here is derived from an EMBL/GenBank/DDBJ whole genome shotgun (WGS) entry which is preliminary data.</text>
</comment>
<evidence type="ECO:0000256" key="1">
    <source>
        <dbReference type="SAM" id="SignalP"/>
    </source>
</evidence>
<dbReference type="PANTHER" id="PTHR43031:SF7">
    <property type="entry name" value="NITRIC OXIDE REDUCTASE FLRD-NAD(+) REDUCTASE"/>
    <property type="match status" value="1"/>
</dbReference>
<gene>
    <name evidence="3" type="ORF">B4O97_15840</name>
</gene>
<evidence type="ECO:0000313" key="4">
    <source>
        <dbReference type="Proteomes" id="UP000192343"/>
    </source>
</evidence>
<dbReference type="AlphaFoldDB" id="A0A1Y1RUM7"/>
<dbReference type="CDD" id="cd00158">
    <property type="entry name" value="RHOD"/>
    <property type="match status" value="2"/>
</dbReference>
<dbReference type="Proteomes" id="UP000192343">
    <property type="component" value="Unassembled WGS sequence"/>
</dbReference>
<dbReference type="PROSITE" id="PS50206">
    <property type="entry name" value="RHODANESE_3"/>
    <property type="match status" value="2"/>
</dbReference>
<dbReference type="EMBL" id="MWQY01000020">
    <property type="protein sequence ID" value="ORC32765.1"/>
    <property type="molecule type" value="Genomic_DNA"/>
</dbReference>
<organism evidence="3 4">
    <name type="scientific">Marispirochaeta aestuarii</name>
    <dbReference type="NCBI Taxonomy" id="1963862"/>
    <lineage>
        <taxon>Bacteria</taxon>
        <taxon>Pseudomonadati</taxon>
        <taxon>Spirochaetota</taxon>
        <taxon>Spirochaetia</taxon>
        <taxon>Spirochaetales</taxon>
        <taxon>Spirochaetaceae</taxon>
        <taxon>Marispirochaeta</taxon>
    </lineage>
</organism>
<dbReference type="OrthoDB" id="9800872at2"/>
<dbReference type="STRING" id="1963862.B4O97_15840"/>
<feature type="chain" id="PRO_5010998731" description="Rhodanese domain-containing protein" evidence="1">
    <location>
        <begin position="27"/>
        <end position="298"/>
    </location>
</feature>
<dbReference type="Pfam" id="PF00581">
    <property type="entry name" value="Rhodanese"/>
    <property type="match status" value="1"/>
</dbReference>
<accession>A0A1Y1RUM7</accession>
<name>A0A1Y1RUM7_9SPIO</name>
<dbReference type="SUPFAM" id="SSF52821">
    <property type="entry name" value="Rhodanese/Cell cycle control phosphatase"/>
    <property type="match status" value="2"/>
</dbReference>
<dbReference type="PROSITE" id="PS51257">
    <property type="entry name" value="PROKAR_LIPOPROTEIN"/>
    <property type="match status" value="1"/>
</dbReference>
<dbReference type="PANTHER" id="PTHR43031">
    <property type="entry name" value="FAD-DEPENDENT OXIDOREDUCTASE"/>
    <property type="match status" value="1"/>
</dbReference>
<sequence>MIKKTTIILLTLMLALSIVSCGKSGADAGLTGTEEITMENIDQYIDKDARFIDLRNFADMFNGGYIAGFEVVPFFQYLEGRALVRNNGWEFSEADVVEPAILENIFGSKEDVIVLMCGSGTRAGYVKDALNSLGYTKVINAGGIRDYKGENKVLGDGSYAGQMVLPAEVTMENIDQYLYRDGAKYVDLRNVADKYVGGYIDSFELVSFFEYLENNALVRNNGWEFSEADVVEPAILENIFGSKDREVFLMCGSGTRAGYVKDALESIGYTNVYNVGGIRDYKGDHKIFGDESFSLNLQ</sequence>
<dbReference type="Gene3D" id="3.40.250.10">
    <property type="entry name" value="Rhodanese-like domain"/>
    <property type="match status" value="2"/>
</dbReference>
<dbReference type="SMART" id="SM00450">
    <property type="entry name" value="RHOD"/>
    <property type="match status" value="2"/>
</dbReference>
<proteinExistence type="predicted"/>
<dbReference type="InterPro" id="IPR001763">
    <property type="entry name" value="Rhodanese-like_dom"/>
</dbReference>
<reference evidence="3 4" key="1">
    <citation type="submission" date="2017-03" db="EMBL/GenBank/DDBJ databases">
        <title>Draft Genome sequence of Marispirochaeta sp. strain JC444.</title>
        <authorList>
            <person name="Shivani Y."/>
            <person name="Subhash Y."/>
            <person name="Sasikala C."/>
            <person name="Ramana C."/>
        </authorList>
    </citation>
    <scope>NUCLEOTIDE SEQUENCE [LARGE SCALE GENOMIC DNA]</scope>
    <source>
        <strain evidence="3 4">JC444</strain>
    </source>
</reference>
<keyword evidence="1" id="KW-0732">Signal</keyword>
<dbReference type="InterPro" id="IPR050229">
    <property type="entry name" value="GlpE_sulfurtransferase"/>
</dbReference>
<feature type="signal peptide" evidence="1">
    <location>
        <begin position="1"/>
        <end position="26"/>
    </location>
</feature>
<feature type="domain" description="Rhodanese" evidence="2">
    <location>
        <begin position="179"/>
        <end position="286"/>
    </location>
</feature>
<keyword evidence="4" id="KW-1185">Reference proteome</keyword>
<evidence type="ECO:0000313" key="3">
    <source>
        <dbReference type="EMBL" id="ORC32765.1"/>
    </source>
</evidence>
<evidence type="ECO:0000259" key="2">
    <source>
        <dbReference type="PROSITE" id="PS50206"/>
    </source>
</evidence>
<feature type="domain" description="Rhodanese" evidence="2">
    <location>
        <begin position="45"/>
        <end position="156"/>
    </location>
</feature>
<dbReference type="InterPro" id="IPR036873">
    <property type="entry name" value="Rhodanese-like_dom_sf"/>
</dbReference>
<protein>
    <recommendedName>
        <fullName evidence="2">Rhodanese domain-containing protein</fullName>
    </recommendedName>
</protein>